<evidence type="ECO:0000313" key="2">
    <source>
        <dbReference type="EMBL" id="KTR05021.1"/>
    </source>
</evidence>
<organism evidence="1 3">
    <name type="scientific">Aureimonas ureilytica</name>
    <dbReference type="NCBI Taxonomy" id="401562"/>
    <lineage>
        <taxon>Bacteria</taxon>
        <taxon>Pseudomonadati</taxon>
        <taxon>Pseudomonadota</taxon>
        <taxon>Alphaproteobacteria</taxon>
        <taxon>Hyphomicrobiales</taxon>
        <taxon>Aurantimonadaceae</taxon>
        <taxon>Aureimonas</taxon>
    </lineage>
</organism>
<comment type="caution">
    <text evidence="1">The sequence shown here is derived from an EMBL/GenBank/DDBJ whole genome shotgun (WGS) entry which is preliminary data.</text>
</comment>
<dbReference type="Proteomes" id="UP000078272">
    <property type="component" value="Unassembled WGS sequence"/>
</dbReference>
<dbReference type="InterPro" id="IPR007460">
    <property type="entry name" value="BrnT_toxin"/>
</dbReference>
<gene>
    <name evidence="1" type="ORF">NS226_07250</name>
    <name evidence="2" type="ORF">NS365_13430</name>
</gene>
<reference evidence="3 4" key="1">
    <citation type="journal article" date="2016" name="Front. Microbiol.">
        <title>Genomic Resource of Rice Seed Associated Bacteria.</title>
        <authorList>
            <person name="Midha S."/>
            <person name="Bansal K."/>
            <person name="Sharma S."/>
            <person name="Kumar N."/>
            <person name="Patil P.P."/>
            <person name="Chaudhry V."/>
            <person name="Patil P.B."/>
        </authorList>
    </citation>
    <scope>NUCLEOTIDE SEQUENCE [LARGE SCALE GENOMIC DNA]</scope>
    <source>
        <strain evidence="1 3">NS226</strain>
        <strain evidence="2 4">NS365</strain>
    </source>
</reference>
<evidence type="ECO:0000313" key="1">
    <source>
        <dbReference type="EMBL" id="KTQ96588.1"/>
    </source>
</evidence>
<dbReference type="PATRIC" id="fig|401562.4.peg.2469"/>
<dbReference type="Gene3D" id="3.10.450.530">
    <property type="entry name" value="Ribonuclease toxin, BrnT, of type II toxin-antitoxin system"/>
    <property type="match status" value="1"/>
</dbReference>
<evidence type="ECO:0000313" key="3">
    <source>
        <dbReference type="Proteomes" id="UP000078272"/>
    </source>
</evidence>
<proteinExistence type="predicted"/>
<accession>A0A175RCB0</accession>
<dbReference type="InterPro" id="IPR038573">
    <property type="entry name" value="BrnT_sf"/>
</dbReference>
<keyword evidence="4" id="KW-1185">Reference proteome</keyword>
<dbReference type="OrthoDB" id="839663at2"/>
<dbReference type="Proteomes" id="UP000078529">
    <property type="component" value="Unassembled WGS sequence"/>
</dbReference>
<sequence length="90" mass="10391">MEDRFDPAKDITNRQKHGLPLAFGDRIFEDADHLVIPSIREIDGEERFKVVGIVDEKLFTAVFVWRGELPRFISVRRSNTGEERAYRSAG</sequence>
<dbReference type="Pfam" id="PF04365">
    <property type="entry name" value="BrnT_toxin"/>
    <property type="match status" value="1"/>
</dbReference>
<dbReference type="AlphaFoldDB" id="A0A175RCB0"/>
<evidence type="ECO:0008006" key="5">
    <source>
        <dbReference type="Google" id="ProtNLM"/>
    </source>
</evidence>
<name>A0A175RCB0_9HYPH</name>
<evidence type="ECO:0000313" key="4">
    <source>
        <dbReference type="Proteomes" id="UP000078529"/>
    </source>
</evidence>
<protein>
    <recommendedName>
        <fullName evidence="5">BrnT family toxin</fullName>
    </recommendedName>
</protein>
<dbReference type="EMBL" id="LDQA01000028">
    <property type="protein sequence ID" value="KTR05021.1"/>
    <property type="molecule type" value="Genomic_DNA"/>
</dbReference>
<dbReference type="RefSeq" id="WP_058600784.1">
    <property type="nucleotide sequence ID" value="NZ_LDPZ01000014.1"/>
</dbReference>
<dbReference type="EMBL" id="LDPZ01000014">
    <property type="protein sequence ID" value="KTQ96588.1"/>
    <property type="molecule type" value="Genomic_DNA"/>
</dbReference>
<dbReference type="STRING" id="401562.NS365_13430"/>